<dbReference type="InterPro" id="IPR036397">
    <property type="entry name" value="RNaseH_sf"/>
</dbReference>
<dbReference type="Gene3D" id="3.30.420.10">
    <property type="entry name" value="Ribonuclease H-like superfamily/Ribonuclease H"/>
    <property type="match status" value="1"/>
</dbReference>
<dbReference type="GO" id="GO:0004523">
    <property type="term" value="F:RNA-DNA hybrid ribonuclease activity"/>
    <property type="evidence" value="ECO:0007669"/>
    <property type="project" value="InterPro"/>
</dbReference>
<dbReference type="Proteomes" id="UP000242715">
    <property type="component" value="Unassembled WGS sequence"/>
</dbReference>
<dbReference type="PANTHER" id="PTHR47723:SF13">
    <property type="entry name" value="PUTATIVE-RELATED"/>
    <property type="match status" value="1"/>
</dbReference>
<evidence type="ECO:0000313" key="2">
    <source>
        <dbReference type="EMBL" id="GAU38238.1"/>
    </source>
</evidence>
<dbReference type="SUPFAM" id="SSF53098">
    <property type="entry name" value="Ribonuclease H-like"/>
    <property type="match status" value="1"/>
</dbReference>
<gene>
    <name evidence="2" type="ORF">TSUD_145930</name>
</gene>
<feature type="domain" description="RNase H type-1" evidence="1">
    <location>
        <begin position="93"/>
        <end position="212"/>
    </location>
</feature>
<protein>
    <recommendedName>
        <fullName evidence="1">RNase H type-1 domain-containing protein</fullName>
    </recommendedName>
</protein>
<dbReference type="Pfam" id="PF13456">
    <property type="entry name" value="RVT_3"/>
    <property type="match status" value="1"/>
</dbReference>
<sequence length="246" mass="27923">MIGRWANSAPYRFHCTDTEETIMHVLRDCKSAAIVWNHLLPIEARHLFFVGDFKDWVILNLTTTGWRLEQLERKNVVAHIRWTCPQQGYLCLNNDGAVKKGNQQAGCGGVVRDNSGKWVCGFAKVLGSCSAYVAELWGIYEEIKIANDRNLMRIEIQVDSKATLQCFTSSKTGNIRGRKLVRIIREVIDQGMKVQFNHVYKKANKVADWLTNVGCKLVNGSIMFELPPQELLSLIDEDVKRVSTPI</sequence>
<dbReference type="OrthoDB" id="1436613at2759"/>
<proteinExistence type="predicted"/>
<dbReference type="GO" id="GO:0003676">
    <property type="term" value="F:nucleic acid binding"/>
    <property type="evidence" value="ECO:0007669"/>
    <property type="project" value="InterPro"/>
</dbReference>
<dbReference type="InterPro" id="IPR002156">
    <property type="entry name" value="RNaseH_domain"/>
</dbReference>
<dbReference type="AlphaFoldDB" id="A0A2Z6N078"/>
<dbReference type="InterPro" id="IPR053151">
    <property type="entry name" value="RNase_H-like"/>
</dbReference>
<dbReference type="InterPro" id="IPR012337">
    <property type="entry name" value="RNaseH-like_sf"/>
</dbReference>
<accession>A0A2Z6N078</accession>
<keyword evidence="3" id="KW-1185">Reference proteome</keyword>
<dbReference type="CDD" id="cd06222">
    <property type="entry name" value="RNase_H_like"/>
    <property type="match status" value="1"/>
</dbReference>
<evidence type="ECO:0000313" key="3">
    <source>
        <dbReference type="Proteomes" id="UP000242715"/>
    </source>
</evidence>
<dbReference type="InterPro" id="IPR044730">
    <property type="entry name" value="RNase_H-like_dom_plant"/>
</dbReference>
<dbReference type="EMBL" id="DF973707">
    <property type="protein sequence ID" value="GAU38238.1"/>
    <property type="molecule type" value="Genomic_DNA"/>
</dbReference>
<evidence type="ECO:0000259" key="1">
    <source>
        <dbReference type="Pfam" id="PF13456"/>
    </source>
</evidence>
<name>A0A2Z6N078_TRISU</name>
<reference evidence="3" key="1">
    <citation type="journal article" date="2017" name="Front. Plant Sci.">
        <title>Climate Clever Clovers: New Paradigm to Reduce the Environmental Footprint of Ruminants by Breeding Low Methanogenic Forages Utilizing Haplotype Variation.</title>
        <authorList>
            <person name="Kaur P."/>
            <person name="Appels R."/>
            <person name="Bayer P.E."/>
            <person name="Keeble-Gagnere G."/>
            <person name="Wang J."/>
            <person name="Hirakawa H."/>
            <person name="Shirasawa K."/>
            <person name="Vercoe P."/>
            <person name="Stefanova K."/>
            <person name="Durmic Z."/>
            <person name="Nichols P."/>
            <person name="Revell C."/>
            <person name="Isobe S.N."/>
            <person name="Edwards D."/>
            <person name="Erskine W."/>
        </authorList>
    </citation>
    <scope>NUCLEOTIDE SEQUENCE [LARGE SCALE GENOMIC DNA]</scope>
    <source>
        <strain evidence="3">cv. Daliak</strain>
    </source>
</reference>
<dbReference type="PANTHER" id="PTHR47723">
    <property type="entry name" value="OS05G0353850 PROTEIN"/>
    <property type="match status" value="1"/>
</dbReference>
<organism evidence="2 3">
    <name type="scientific">Trifolium subterraneum</name>
    <name type="common">Subterranean clover</name>
    <dbReference type="NCBI Taxonomy" id="3900"/>
    <lineage>
        <taxon>Eukaryota</taxon>
        <taxon>Viridiplantae</taxon>
        <taxon>Streptophyta</taxon>
        <taxon>Embryophyta</taxon>
        <taxon>Tracheophyta</taxon>
        <taxon>Spermatophyta</taxon>
        <taxon>Magnoliopsida</taxon>
        <taxon>eudicotyledons</taxon>
        <taxon>Gunneridae</taxon>
        <taxon>Pentapetalae</taxon>
        <taxon>rosids</taxon>
        <taxon>fabids</taxon>
        <taxon>Fabales</taxon>
        <taxon>Fabaceae</taxon>
        <taxon>Papilionoideae</taxon>
        <taxon>50 kb inversion clade</taxon>
        <taxon>NPAAA clade</taxon>
        <taxon>Hologalegina</taxon>
        <taxon>IRL clade</taxon>
        <taxon>Trifolieae</taxon>
        <taxon>Trifolium</taxon>
    </lineage>
</organism>